<reference evidence="12" key="1">
    <citation type="journal article" date="2014" name="PLoS Genet.">
        <title>Signature Gene Expression Reveals Novel Clues to the Molecular Mechanisms of Dimorphic Transition in Penicillium marneffei.</title>
        <authorList>
            <person name="Yang E."/>
            <person name="Wang G."/>
            <person name="Cai J."/>
            <person name="Woo P.C."/>
            <person name="Lau S.K."/>
            <person name="Yuen K.-Y."/>
            <person name="Chow W.-N."/>
            <person name="Lin X."/>
        </authorList>
    </citation>
    <scope>NUCLEOTIDE SEQUENCE [LARGE SCALE GENOMIC DNA]</scope>
    <source>
        <strain evidence="12">PM1</strain>
    </source>
</reference>
<evidence type="ECO:0000256" key="2">
    <source>
        <dbReference type="ARBA" id="ARBA00004380"/>
    </source>
</evidence>
<evidence type="ECO:0000256" key="7">
    <source>
        <dbReference type="ARBA" id="ARBA00043892"/>
    </source>
</evidence>
<dbReference type="GO" id="GO:0032585">
    <property type="term" value="C:multivesicular body membrane"/>
    <property type="evidence" value="ECO:0007669"/>
    <property type="project" value="UniProtKB-SubCell"/>
</dbReference>
<dbReference type="GO" id="GO:0006623">
    <property type="term" value="P:protein targeting to vacuole"/>
    <property type="evidence" value="ECO:0007669"/>
    <property type="project" value="InterPro"/>
</dbReference>
<dbReference type="PANTHER" id="PTHR13027">
    <property type="entry name" value="SAND PROTEIN-RELATED"/>
    <property type="match status" value="1"/>
</dbReference>
<comment type="caution">
    <text evidence="12">The sequence shown here is derived from an EMBL/GenBank/DDBJ whole genome shotgun (WGS) entry which is preliminary data.</text>
</comment>
<dbReference type="EMBL" id="JPOX01000001">
    <property type="protein sequence ID" value="KFX53411.1"/>
    <property type="molecule type" value="Genomic_DNA"/>
</dbReference>
<evidence type="ECO:0000256" key="1">
    <source>
        <dbReference type="ARBA" id="ARBA00004148"/>
    </source>
</evidence>
<protein>
    <recommendedName>
        <fullName evidence="4">Vacuolar fusion protein MON1</fullName>
    </recommendedName>
    <alternativeName>
        <fullName evidence="5">Vacuolar fusion protein mon1</fullName>
    </alternativeName>
</protein>
<dbReference type="AlphaFoldDB" id="A0A093W3G8"/>
<evidence type="ECO:0000256" key="8">
    <source>
        <dbReference type="SAM" id="MobiDB-lite"/>
    </source>
</evidence>
<dbReference type="GO" id="GO:0016192">
    <property type="term" value="P:vesicle-mediated transport"/>
    <property type="evidence" value="ECO:0007669"/>
    <property type="project" value="InterPro"/>
</dbReference>
<comment type="function">
    <text evidence="7">In complex with CCZ1, is required for multiple vacuole delivery pathways including the cytoplasm to vacuole transport (Cvt), autophagy, pexophagy and endocytosis. The MON1-CCZ1 complex acts at the fusion of vesicles with the vacuole, through its regulation of the SNARE complex during the coordinated priming and docking stages of fusion, and particularly at the stage of tethering/docking.</text>
</comment>
<dbReference type="Pfam" id="PF19038">
    <property type="entry name" value="Fuz_longin_3"/>
    <property type="match status" value="1"/>
</dbReference>
<feature type="region of interest" description="Disordered" evidence="8">
    <location>
        <begin position="756"/>
        <end position="780"/>
    </location>
</feature>
<dbReference type="InterPro" id="IPR004353">
    <property type="entry name" value="Mon1"/>
</dbReference>
<name>A0A093W3G8_TALMA</name>
<comment type="subcellular location">
    <subcellularLocation>
        <location evidence="3">Endosome</location>
        <location evidence="3">Multivesicular body membrane</location>
        <topology evidence="3">Peripheral membrane protein</topology>
    </subcellularLocation>
    <subcellularLocation>
        <location evidence="2">Prevacuolar compartment membrane</location>
        <topology evidence="2">Peripheral membrane protein</topology>
    </subcellularLocation>
    <subcellularLocation>
        <location evidence="1">Vacuole membrane</location>
        <topology evidence="1">Peripheral membrane protein</topology>
    </subcellularLocation>
</comment>
<feature type="region of interest" description="Disordered" evidence="8">
    <location>
        <begin position="1"/>
        <end position="53"/>
    </location>
</feature>
<dbReference type="InterPro" id="IPR043971">
    <property type="entry name" value="FUZ/MON1/HPS1_longin_2"/>
</dbReference>
<feature type="compositionally biased region" description="Polar residues" evidence="8">
    <location>
        <begin position="1"/>
        <end position="13"/>
    </location>
</feature>
<feature type="domain" description="FUZ/MON1/HPS1 second Longin" evidence="10">
    <location>
        <begin position="372"/>
        <end position="485"/>
    </location>
</feature>
<keyword evidence="6" id="KW-0967">Endosome</keyword>
<feature type="domain" description="FUZ/MON1/HPS1 third Longin" evidence="11">
    <location>
        <begin position="518"/>
        <end position="617"/>
    </location>
</feature>
<evidence type="ECO:0000259" key="9">
    <source>
        <dbReference type="Pfam" id="PF19036"/>
    </source>
</evidence>
<evidence type="ECO:0000259" key="10">
    <source>
        <dbReference type="Pfam" id="PF19037"/>
    </source>
</evidence>
<dbReference type="InterPro" id="IPR043970">
    <property type="entry name" value="FUZ/MON1/HPS1_longin_3"/>
</dbReference>
<dbReference type="PANTHER" id="PTHR13027:SF7">
    <property type="entry name" value="VACUOLAR FUSION PROTEIN MON1 HOMOLOG"/>
    <property type="match status" value="1"/>
</dbReference>
<evidence type="ECO:0000259" key="11">
    <source>
        <dbReference type="Pfam" id="PF19038"/>
    </source>
</evidence>
<feature type="domain" description="FUZ/MON1/HPS1 first Longin" evidence="9">
    <location>
        <begin position="210"/>
        <end position="332"/>
    </location>
</feature>
<dbReference type="Pfam" id="PF19037">
    <property type="entry name" value="Fuz_longin_2"/>
    <property type="match status" value="1"/>
</dbReference>
<dbReference type="GO" id="GO:0000329">
    <property type="term" value="C:fungal-type vacuole membrane"/>
    <property type="evidence" value="ECO:0007669"/>
    <property type="project" value="TreeGrafter"/>
</dbReference>
<dbReference type="GO" id="GO:0035658">
    <property type="term" value="C:Mon1-Ccz1 complex"/>
    <property type="evidence" value="ECO:0007669"/>
    <property type="project" value="TreeGrafter"/>
</dbReference>
<proteinExistence type="predicted"/>
<dbReference type="Pfam" id="PF19036">
    <property type="entry name" value="Fuz_longin_1"/>
    <property type="match status" value="1"/>
</dbReference>
<evidence type="ECO:0000256" key="3">
    <source>
        <dbReference type="ARBA" id="ARBA00004440"/>
    </source>
</evidence>
<dbReference type="PRINTS" id="PR01546">
    <property type="entry name" value="YEAST73DUF"/>
</dbReference>
<evidence type="ECO:0000256" key="6">
    <source>
        <dbReference type="ARBA" id="ARBA00022753"/>
    </source>
</evidence>
<evidence type="ECO:0000256" key="5">
    <source>
        <dbReference type="ARBA" id="ARBA00019201"/>
    </source>
</evidence>
<feature type="compositionally biased region" description="Basic and acidic residues" evidence="8">
    <location>
        <begin position="760"/>
        <end position="769"/>
    </location>
</feature>
<dbReference type="InterPro" id="IPR043972">
    <property type="entry name" value="FUZ/MON1/HPS1_longin_1"/>
</dbReference>
<organism evidence="12">
    <name type="scientific">Talaromyces marneffei PM1</name>
    <dbReference type="NCBI Taxonomy" id="1077442"/>
    <lineage>
        <taxon>Eukaryota</taxon>
        <taxon>Fungi</taxon>
        <taxon>Dikarya</taxon>
        <taxon>Ascomycota</taxon>
        <taxon>Pezizomycotina</taxon>
        <taxon>Eurotiomycetes</taxon>
        <taxon>Eurotiomycetidae</taxon>
        <taxon>Eurotiales</taxon>
        <taxon>Trichocomaceae</taxon>
        <taxon>Talaromyces</taxon>
        <taxon>Talaromyces sect. Talaromyces</taxon>
    </lineage>
</organism>
<evidence type="ECO:0000256" key="4">
    <source>
        <dbReference type="ARBA" id="ARBA00018132"/>
    </source>
</evidence>
<sequence>METANDAPSTTLEGQHEADAQNSRTQQPQQSPDSQEDDAEEVRPPLPPRPETIDLLNEGIAFRTSTARPNLQSHATTALSLTDITGQTNADGRDGFVAGFGRTLLGRGLRAKASLSQLNSARGSEAGDTASVLSFAPNSEEGQDESLFGEFANETNAQDISGNIEVLGYDEYPQDGNEYEFVEEFEPIGELDEDGQNEESLLQKWKEKRKHYLILSAAGKPIYTRHGDSGLVSGYIGIIQTIISFYQDADDTLRSFSAGDTKIVILSKTPLYLVAISRLLESESHLRLQLDALYMQILSTLTLPALNHLFSIRPSTDLKRPLQGTETLLSSLADSFTKGSPTTLLSALECLKLRKAHRQVINNILLRNRAEKLLYGLVAAGGRLVSVVRPKKHSLHPGDLQLLFNMIFEADGVKAGGGESWIPVCLPGFNSSGYLYMYVSFIDLNDESGGVIMNDDTPKDESVAIVLISADKESFFQLQEMRNKLVGQMRKSGSLNIMKESIKKGRPSPTDIVPDTVLRHFLYKSKAHVQFVMSAYAPDFTSLTRHRRLISTYNSLHESVHARNTHVKIHYGTSKSASVFAWVTPIFELYCVAGPDATRTPISQGANKIRQWVQKEEERLFIIGGASHFMVQNMSESQSGKHHLLIGVPSSTKEYAYLANCFENIYQKHREMLEKDTTSQESPYIIFTGVDKETFSRDFGEGGNHCDSYIPSLGLVLVDMITPRHERAHRHLDRIIQWHINEFANGIDDGLEYTGQASRTSEDREKRPDTSYQPADLPARRSDQWPSLVIEAGWSETRVQLERDARWWIDASNGDVKGVITAAVQRGSWSIILEYWHFVPSPLRSDPGKQVIKLTHHTTISQANRDSPIQASNVPFIIPFEDLYLRGANTNTKECDIVISREELELYAMRVWKGSY</sequence>
<evidence type="ECO:0000313" key="12">
    <source>
        <dbReference type="EMBL" id="KFX53411.1"/>
    </source>
</evidence>
<gene>
    <name evidence="12" type="ORF">GQ26_0012270</name>
</gene>
<accession>A0A093W3G8</accession>